<organism evidence="7 8">
    <name type="scientific">Pisum sativum</name>
    <name type="common">Garden pea</name>
    <name type="synonym">Lathyrus oleraceus</name>
    <dbReference type="NCBI Taxonomy" id="3888"/>
    <lineage>
        <taxon>Eukaryota</taxon>
        <taxon>Viridiplantae</taxon>
        <taxon>Streptophyta</taxon>
        <taxon>Embryophyta</taxon>
        <taxon>Tracheophyta</taxon>
        <taxon>Spermatophyta</taxon>
        <taxon>Magnoliopsida</taxon>
        <taxon>eudicotyledons</taxon>
        <taxon>Gunneridae</taxon>
        <taxon>Pentapetalae</taxon>
        <taxon>rosids</taxon>
        <taxon>fabids</taxon>
        <taxon>Fabales</taxon>
        <taxon>Fabaceae</taxon>
        <taxon>Papilionoideae</taxon>
        <taxon>50 kb inversion clade</taxon>
        <taxon>NPAAA clade</taxon>
        <taxon>Hologalegina</taxon>
        <taxon>IRL clade</taxon>
        <taxon>Fabeae</taxon>
        <taxon>Lathyrus</taxon>
    </lineage>
</organism>
<evidence type="ECO:0000313" key="7">
    <source>
        <dbReference type="EMBL" id="KAI5399414.1"/>
    </source>
</evidence>
<dbReference type="Gene3D" id="1.10.8.430">
    <property type="entry name" value="Helical domain of apoptotic protease-activating factors"/>
    <property type="match status" value="1"/>
</dbReference>
<evidence type="ECO:0000256" key="3">
    <source>
        <dbReference type="ARBA" id="ARBA00022821"/>
    </source>
</evidence>
<name>A0A9D5A8I6_PEA</name>
<evidence type="ECO:0000313" key="8">
    <source>
        <dbReference type="Proteomes" id="UP001058974"/>
    </source>
</evidence>
<dbReference type="InterPro" id="IPR032675">
    <property type="entry name" value="LRR_dom_sf"/>
</dbReference>
<keyword evidence="2" id="KW-0547">Nucleotide-binding</keyword>
<dbReference type="Gene3D" id="3.40.50.300">
    <property type="entry name" value="P-loop containing nucleotide triphosphate hydrolases"/>
    <property type="match status" value="1"/>
</dbReference>
<evidence type="ECO:0000259" key="4">
    <source>
        <dbReference type="Pfam" id="PF00931"/>
    </source>
</evidence>
<accession>A0A9D5A8I6</accession>
<dbReference type="PANTHER" id="PTHR23155:SF955">
    <property type="entry name" value="AAA+ ATPASE DOMAIN-CONTAINING PROTEIN"/>
    <property type="match status" value="1"/>
</dbReference>
<evidence type="ECO:0000259" key="5">
    <source>
        <dbReference type="Pfam" id="PF18052"/>
    </source>
</evidence>
<keyword evidence="8" id="KW-1185">Reference proteome</keyword>
<sequence>MAGLAVDFVVSVVAKVLVEEYAVLGDAARHVEWIEKELRSMRGLLEQVEQRGDGEQAQELKEWADNLKEVALHAKNVIELFVTKSVKRRRWGVLHWFDKYSIGKELEKIRRSMRDISYIGMNLNKNVLSVSVENPPPSSSSSSSIPEVVDMAMEKLDHILNQNLITSNKVIELVEGVKDGLKDLKNIVSKLKSSNERETVWLEEVNDVCNYTGEVVENFVARKKGFKLSSSLSLPWKFLCHDASLREFKKRMKCVSTQIGDALARCLTYGVVDMDETTQRSTTVPVQDLSVEILIISDLIPFFINLILQSEDNLVQAFIVVVIIQAFAFVARQGPIRGSKLIPKQSTISRPLIWSMFFYASILCLWKSMDNSLKCVQRDLDLMQAFLRDTADSAENMNERQKVWFGQLKLMAQNGRSFLAAAKGEGCCWSSRIKFAKDINCLLKEIFSISDRKTNYGIANIHIQQELVRSFHHDNSGAASSSSSYQPVTGLKQEVQSIRGEKELMDALLQDACDMRELDGTSRIWVDQMQIIDNEIATVISDYDVKLKHRSVLVYIFKYWTRHDITNKINGIKIKIEDASRRRRVYGSGKTIESSSSTVHILRGTMQLSLVAKESDVVGFDDDAQVIMDQLLSDERRHCITWIVGIGGTGKTTLAKMIFQDRAVVSHFECRLWVSLPSNSNHTTQLFEEIYKEATRQIKGDSSSVASVLETLAHTKFLLVVDGIEETSQVYLLDTLKKAIPDMSTGSRLLLTARNANAAQQAVGTNNFVYPLQLLDDESSRVLFTRHLKVDTTPELTNVGREIVIKCGGLPSQILEMSLFLSDKEHVTHEEWSTELKNIQKRSWSETVNTINKHLARYLTGCLFYFGLFPAEFGIPVRRLVTLLVAEERVHLGEHPDLQEQVAEWYLMKLIDLNLVQIAKRKRNGKVKTCRLPYGLRQLWWTKANNYIFLKARTAGDSDPDPKNSIIRWVTDDPKTHHIWYDHIHGDTRSTRSDPASLRSYYKDVISFLSFDTREGSKPGREIGYFMKGSISSDCFLLLRVLDLERVYKPKLPKSIARLSQLRYLGLRWTYLESLPSFISKLLKLQILDLKHTYIHTLPNSIWDMELRHLFLSETFHSRFPPQQKDHFSRIRFLLPRLRDNFLSDLQTLWGLFVDEETPVKDGLDTLVKITKLGLTCQQMSSETDAMTKKLEAVAEWIVKLKHLQSLRLKSRDEEGKPWELHLKSFENHANVTDMYLLGILSSSSILSQFPRSLIELTLSHSKLKDDPMKLLKDFPNLRILSLLADSYLGQTMVCESQSFPQLHVLKFWLLEPLEELKIEQGALPCLRQLEIRLCRNLKVLPGGLKHVSALLELKLTNMPLEINAEINNIPLPPNCKVVKTDFQ</sequence>
<keyword evidence="1" id="KW-0677">Repeat</keyword>
<dbReference type="Proteomes" id="UP001058974">
    <property type="component" value="Chromosome 6"/>
</dbReference>
<gene>
    <name evidence="7" type="ORF">KIW84_064678</name>
</gene>
<dbReference type="Pfam" id="PF00931">
    <property type="entry name" value="NB-ARC"/>
    <property type="match status" value="1"/>
</dbReference>
<dbReference type="SUPFAM" id="SSF52540">
    <property type="entry name" value="P-loop containing nucleoside triphosphate hydrolases"/>
    <property type="match status" value="1"/>
</dbReference>
<reference evidence="7 8" key="1">
    <citation type="journal article" date="2022" name="Nat. Genet.">
        <title>Improved pea reference genome and pan-genome highlight genomic features and evolutionary characteristics.</title>
        <authorList>
            <person name="Yang T."/>
            <person name="Liu R."/>
            <person name="Luo Y."/>
            <person name="Hu S."/>
            <person name="Wang D."/>
            <person name="Wang C."/>
            <person name="Pandey M.K."/>
            <person name="Ge S."/>
            <person name="Xu Q."/>
            <person name="Li N."/>
            <person name="Li G."/>
            <person name="Huang Y."/>
            <person name="Saxena R.K."/>
            <person name="Ji Y."/>
            <person name="Li M."/>
            <person name="Yan X."/>
            <person name="He Y."/>
            <person name="Liu Y."/>
            <person name="Wang X."/>
            <person name="Xiang C."/>
            <person name="Varshney R.K."/>
            <person name="Ding H."/>
            <person name="Gao S."/>
            <person name="Zong X."/>
        </authorList>
    </citation>
    <scope>NUCLEOTIDE SEQUENCE [LARGE SCALE GENOMIC DNA]</scope>
    <source>
        <strain evidence="7 8">cv. Zhongwan 6</strain>
    </source>
</reference>
<dbReference type="InterPro" id="IPR044974">
    <property type="entry name" value="Disease_R_plants"/>
</dbReference>
<dbReference type="Gene3D" id="1.20.5.4130">
    <property type="match status" value="2"/>
</dbReference>
<proteinExistence type="predicted"/>
<feature type="domain" description="Disease resistance N-terminal" evidence="5">
    <location>
        <begin position="5"/>
        <end position="91"/>
    </location>
</feature>
<evidence type="ECO:0000256" key="2">
    <source>
        <dbReference type="ARBA" id="ARBA00022741"/>
    </source>
</evidence>
<evidence type="ECO:0000256" key="1">
    <source>
        <dbReference type="ARBA" id="ARBA00022737"/>
    </source>
</evidence>
<dbReference type="Pfam" id="PF18052">
    <property type="entry name" value="Rx_N"/>
    <property type="match status" value="1"/>
</dbReference>
<dbReference type="GO" id="GO:0098542">
    <property type="term" value="P:defense response to other organism"/>
    <property type="evidence" value="ECO:0007669"/>
    <property type="project" value="TreeGrafter"/>
</dbReference>
<dbReference type="Pfam" id="PF23598">
    <property type="entry name" value="LRR_14"/>
    <property type="match status" value="1"/>
</dbReference>
<dbReference type="SUPFAM" id="SSF52058">
    <property type="entry name" value="L domain-like"/>
    <property type="match status" value="1"/>
</dbReference>
<feature type="domain" description="Disease resistance R13L4/SHOC-2-like LRR" evidence="6">
    <location>
        <begin position="1032"/>
        <end position="1351"/>
    </location>
</feature>
<dbReference type="PRINTS" id="PR00364">
    <property type="entry name" value="DISEASERSIST"/>
</dbReference>
<dbReference type="Gene3D" id="3.80.10.10">
    <property type="entry name" value="Ribonuclease Inhibitor"/>
    <property type="match status" value="2"/>
</dbReference>
<dbReference type="EMBL" id="JAMSHJ010000006">
    <property type="protein sequence ID" value="KAI5399414.1"/>
    <property type="molecule type" value="Genomic_DNA"/>
</dbReference>
<dbReference type="InterPro" id="IPR027417">
    <property type="entry name" value="P-loop_NTPase"/>
</dbReference>
<keyword evidence="3" id="KW-0611">Plant defense</keyword>
<dbReference type="Gramene" id="Psat06G0467800-T1">
    <property type="protein sequence ID" value="KAI5399414.1"/>
    <property type="gene ID" value="KIW84_064678"/>
</dbReference>
<dbReference type="InterPro" id="IPR041118">
    <property type="entry name" value="Rx_N"/>
</dbReference>
<dbReference type="InterPro" id="IPR002182">
    <property type="entry name" value="NB-ARC"/>
</dbReference>
<dbReference type="InterPro" id="IPR042197">
    <property type="entry name" value="Apaf_helical"/>
</dbReference>
<evidence type="ECO:0000259" key="6">
    <source>
        <dbReference type="Pfam" id="PF23598"/>
    </source>
</evidence>
<protein>
    <submittedName>
        <fullName evidence="7">Uncharacterized protein</fullName>
    </submittedName>
</protein>
<comment type="caution">
    <text evidence="7">The sequence shown here is derived from an EMBL/GenBank/DDBJ whole genome shotgun (WGS) entry which is preliminary data.</text>
</comment>
<dbReference type="GO" id="GO:0043531">
    <property type="term" value="F:ADP binding"/>
    <property type="evidence" value="ECO:0007669"/>
    <property type="project" value="InterPro"/>
</dbReference>
<dbReference type="PANTHER" id="PTHR23155">
    <property type="entry name" value="DISEASE RESISTANCE PROTEIN RP"/>
    <property type="match status" value="1"/>
</dbReference>
<dbReference type="InterPro" id="IPR055414">
    <property type="entry name" value="LRR_R13L4/SHOC2-like"/>
</dbReference>
<dbReference type="OrthoDB" id="1432787at2759"/>
<feature type="domain" description="NB-ARC" evidence="4">
    <location>
        <begin position="623"/>
        <end position="786"/>
    </location>
</feature>